<evidence type="ECO:0000313" key="6">
    <source>
        <dbReference type="EMBL" id="VAW03816.1"/>
    </source>
</evidence>
<dbReference type="EC" id="3.1.1.29" evidence="1"/>
<name>A0A3B0T9Z9_9ZZZZ</name>
<keyword evidence="3 6" id="KW-0378">Hydrolase</keyword>
<dbReference type="GO" id="GO:0004045">
    <property type="term" value="F:peptidyl-tRNA hydrolase activity"/>
    <property type="evidence" value="ECO:0007669"/>
    <property type="project" value="UniProtKB-EC"/>
</dbReference>
<dbReference type="EMBL" id="UOEK01000270">
    <property type="protein sequence ID" value="VAW03816.1"/>
    <property type="molecule type" value="Genomic_DNA"/>
</dbReference>
<keyword evidence="2" id="KW-0820">tRNA-binding</keyword>
<organism evidence="6">
    <name type="scientific">hydrothermal vent metagenome</name>
    <dbReference type="NCBI Taxonomy" id="652676"/>
    <lineage>
        <taxon>unclassified sequences</taxon>
        <taxon>metagenomes</taxon>
        <taxon>ecological metagenomes</taxon>
    </lineage>
</organism>
<dbReference type="InterPro" id="IPR001328">
    <property type="entry name" value="Pept_tRNA_hydro"/>
</dbReference>
<dbReference type="InterPro" id="IPR036416">
    <property type="entry name" value="Pept_tRNA_hydro_sf"/>
</dbReference>
<evidence type="ECO:0000256" key="3">
    <source>
        <dbReference type="ARBA" id="ARBA00022801"/>
    </source>
</evidence>
<dbReference type="FunFam" id="3.40.50.1470:FF:000001">
    <property type="entry name" value="Peptidyl-tRNA hydrolase"/>
    <property type="match status" value="1"/>
</dbReference>
<evidence type="ECO:0000256" key="1">
    <source>
        <dbReference type="ARBA" id="ARBA00013260"/>
    </source>
</evidence>
<dbReference type="Gene3D" id="3.40.50.1470">
    <property type="entry name" value="Peptidyl-tRNA hydrolase"/>
    <property type="match status" value="1"/>
</dbReference>
<evidence type="ECO:0000256" key="4">
    <source>
        <dbReference type="ARBA" id="ARBA00022884"/>
    </source>
</evidence>
<evidence type="ECO:0000256" key="2">
    <source>
        <dbReference type="ARBA" id="ARBA00022555"/>
    </source>
</evidence>
<sequence>MPDGDRRLVVGLRNPGDRYEGTRHNVGAAVVDILLSRHGAKLKRGRRSLRSEVAELSMHGHGVVMALPNTFVNNSGEAIGPLARYYDIDPAEVLIVYDDIDLPFAKLRVRFGGSAGGQNGIKSAIAGLGTQDFWRLKIGVGRPRGRTSPAAHVLARFPKNQREEIGVTIEHAADLAETFITDGGDTARQRAGELNT</sequence>
<dbReference type="CDD" id="cd00462">
    <property type="entry name" value="PTH"/>
    <property type="match status" value="1"/>
</dbReference>
<dbReference type="PANTHER" id="PTHR17224">
    <property type="entry name" value="PEPTIDYL-TRNA HYDROLASE"/>
    <property type="match status" value="1"/>
</dbReference>
<dbReference type="AlphaFoldDB" id="A0A3B0T9Z9"/>
<dbReference type="NCBIfam" id="TIGR00447">
    <property type="entry name" value="pth"/>
    <property type="match status" value="1"/>
</dbReference>
<keyword evidence="4" id="KW-0694">RNA-binding</keyword>
<protein>
    <recommendedName>
        <fullName evidence="1">peptidyl-tRNA hydrolase</fullName>
        <ecNumber evidence="1">3.1.1.29</ecNumber>
    </recommendedName>
</protein>
<comment type="similarity">
    <text evidence="5">Belongs to the PTH family.</text>
</comment>
<proteinExistence type="inferred from homology"/>
<dbReference type="GO" id="GO:0000049">
    <property type="term" value="F:tRNA binding"/>
    <property type="evidence" value="ECO:0007669"/>
    <property type="project" value="UniProtKB-KW"/>
</dbReference>
<accession>A0A3B0T9Z9</accession>
<evidence type="ECO:0000256" key="5">
    <source>
        <dbReference type="ARBA" id="ARBA00038063"/>
    </source>
</evidence>
<dbReference type="Pfam" id="PF01195">
    <property type="entry name" value="Pept_tRNA_hydro"/>
    <property type="match status" value="1"/>
</dbReference>
<dbReference type="HAMAP" id="MF_00083">
    <property type="entry name" value="Pept_tRNA_hydro_bact"/>
    <property type="match status" value="1"/>
</dbReference>
<dbReference type="SUPFAM" id="SSF53178">
    <property type="entry name" value="Peptidyl-tRNA hydrolase-like"/>
    <property type="match status" value="1"/>
</dbReference>
<dbReference type="PANTHER" id="PTHR17224:SF1">
    <property type="entry name" value="PEPTIDYL-TRNA HYDROLASE"/>
    <property type="match status" value="1"/>
</dbReference>
<dbReference type="PROSITE" id="PS01195">
    <property type="entry name" value="PEPT_TRNA_HYDROL_1"/>
    <property type="match status" value="1"/>
</dbReference>
<dbReference type="InterPro" id="IPR018171">
    <property type="entry name" value="Pept_tRNA_hydro_CS"/>
</dbReference>
<gene>
    <name evidence="6" type="ORF">MNBD_ACTINO02-1962</name>
</gene>
<reference evidence="6" key="1">
    <citation type="submission" date="2018-06" db="EMBL/GenBank/DDBJ databases">
        <authorList>
            <person name="Zhirakovskaya E."/>
        </authorList>
    </citation>
    <scope>NUCLEOTIDE SEQUENCE</scope>
</reference>